<feature type="domain" description="Reverse transcriptase Ty1/copia-type" evidence="2">
    <location>
        <begin position="356"/>
        <end position="465"/>
    </location>
</feature>
<organism evidence="4 5">
    <name type="scientific">Vitis vinifera</name>
    <name type="common">Grape</name>
    <dbReference type="NCBI Taxonomy" id="29760"/>
    <lineage>
        <taxon>Eukaryota</taxon>
        <taxon>Viridiplantae</taxon>
        <taxon>Streptophyta</taxon>
        <taxon>Embryophyta</taxon>
        <taxon>Tracheophyta</taxon>
        <taxon>Spermatophyta</taxon>
        <taxon>Magnoliopsida</taxon>
        <taxon>eudicotyledons</taxon>
        <taxon>Gunneridae</taxon>
        <taxon>Pentapetalae</taxon>
        <taxon>rosids</taxon>
        <taxon>Vitales</taxon>
        <taxon>Vitaceae</taxon>
        <taxon>Viteae</taxon>
        <taxon>Vitis</taxon>
    </lineage>
</organism>
<dbReference type="Pfam" id="PF07727">
    <property type="entry name" value="RVT_2"/>
    <property type="match status" value="2"/>
</dbReference>
<dbReference type="SUPFAM" id="SSF56672">
    <property type="entry name" value="DNA/RNA polymerases"/>
    <property type="match status" value="1"/>
</dbReference>
<feature type="domain" description="Retroviral polymerase SH3-like" evidence="3">
    <location>
        <begin position="63"/>
        <end position="125"/>
    </location>
</feature>
<dbReference type="Pfam" id="PF25597">
    <property type="entry name" value="SH3_retrovirus"/>
    <property type="match status" value="1"/>
</dbReference>
<feature type="compositionally biased region" description="Low complexity" evidence="1">
    <location>
        <begin position="166"/>
        <end position="183"/>
    </location>
</feature>
<evidence type="ECO:0000313" key="4">
    <source>
        <dbReference type="EMBL" id="RVW88216.1"/>
    </source>
</evidence>
<feature type="region of interest" description="Disordered" evidence="1">
    <location>
        <begin position="133"/>
        <end position="192"/>
    </location>
</feature>
<gene>
    <name evidence="4" type="primary">POLX_2681</name>
    <name evidence="4" type="ORF">CK203_038625</name>
</gene>
<evidence type="ECO:0000313" key="5">
    <source>
        <dbReference type="Proteomes" id="UP000288805"/>
    </source>
</evidence>
<sequence>MFTLLANKQEKKELTIAYTPQQNGVAERKNRTVMNMVRSMLLDKKISKTFWPKAVNWTIVFGCVAHVHVPDVKRTKLDNKSLECVLLGFSDESKGYKLYDPVAKKVVTSRDIVFEEDRQWEWDTSYEEQVLVDLEWGDDDKNDTEDNEGDENLEATNEGNEEAEGNENQAAANDAGDAVATDASDAPAEGSDARERRVRRALIWMEDYISGERLSEGEIELNMALVASTYPINYEEAMMSSKWRLAMDSEINSIEKNQTWKLTDLPAGAKTIGVKWIYKTKLNELGEVDKYKARLVAKGYSQQQGVDFIEIYAPVACMDTVRMIVALAAQRGWTIYQLDVKSAFLHGELSEDVRIEAYFISEGFQKCLNEQTLFTKRSSASKILIVSIYVDDLIYTSNDEDMISGFKNSMMKVFDMTNLGRMRFFFGIEVLQKSDGIFICQRRYATEVLKRFGMFDSKPVSSPIVPGFKMSKDDDGVAVNTTNFKQMVGSLMYLTATRPDIMFSVSLISRYMAKPTELHLQVTERILRYLKGTTNYGILYKKGGEEELLAFTDSDYAEFVAAAAACACQAIWMRRVLKKLSHE</sequence>
<comment type="caution">
    <text evidence="4">The sequence shown here is derived from an EMBL/GenBank/DDBJ whole genome shotgun (WGS) entry which is preliminary data.</text>
</comment>
<dbReference type="PANTHER" id="PTHR11439:SF517">
    <property type="entry name" value="CYSTEINE-RICH RLK (RECEPTOR-LIKE PROTEIN KINASE) 8"/>
    <property type="match status" value="1"/>
</dbReference>
<dbReference type="SUPFAM" id="SSF53098">
    <property type="entry name" value="Ribonuclease H-like"/>
    <property type="match status" value="1"/>
</dbReference>
<evidence type="ECO:0000259" key="2">
    <source>
        <dbReference type="Pfam" id="PF07727"/>
    </source>
</evidence>
<dbReference type="Proteomes" id="UP000288805">
    <property type="component" value="Unassembled WGS sequence"/>
</dbReference>
<evidence type="ECO:0000259" key="3">
    <source>
        <dbReference type="Pfam" id="PF25597"/>
    </source>
</evidence>
<dbReference type="InterPro" id="IPR036397">
    <property type="entry name" value="RNaseH_sf"/>
</dbReference>
<feature type="compositionally biased region" description="Acidic residues" evidence="1">
    <location>
        <begin position="135"/>
        <end position="165"/>
    </location>
</feature>
<dbReference type="Gene3D" id="3.30.420.10">
    <property type="entry name" value="Ribonuclease H-like superfamily/Ribonuclease H"/>
    <property type="match status" value="1"/>
</dbReference>
<dbReference type="AlphaFoldDB" id="A0A438HUT3"/>
<dbReference type="InterPro" id="IPR043502">
    <property type="entry name" value="DNA/RNA_pol_sf"/>
</dbReference>
<proteinExistence type="predicted"/>
<dbReference type="InterPro" id="IPR012337">
    <property type="entry name" value="RNaseH-like_sf"/>
</dbReference>
<dbReference type="InterPro" id="IPR057670">
    <property type="entry name" value="SH3_retrovirus"/>
</dbReference>
<dbReference type="EMBL" id="QGNW01000175">
    <property type="protein sequence ID" value="RVW88216.1"/>
    <property type="molecule type" value="Genomic_DNA"/>
</dbReference>
<dbReference type="GO" id="GO:0003676">
    <property type="term" value="F:nucleic acid binding"/>
    <property type="evidence" value="ECO:0007669"/>
    <property type="project" value="InterPro"/>
</dbReference>
<evidence type="ECO:0000256" key="1">
    <source>
        <dbReference type="SAM" id="MobiDB-lite"/>
    </source>
</evidence>
<dbReference type="PANTHER" id="PTHR11439">
    <property type="entry name" value="GAG-POL-RELATED RETROTRANSPOSON"/>
    <property type="match status" value="1"/>
</dbReference>
<feature type="domain" description="Reverse transcriptase Ty1/copia-type" evidence="2">
    <location>
        <begin position="257"/>
        <end position="354"/>
    </location>
</feature>
<reference evidence="4 5" key="1">
    <citation type="journal article" date="2018" name="PLoS Genet.">
        <title>Population sequencing reveals clonal diversity and ancestral inbreeding in the grapevine cultivar Chardonnay.</title>
        <authorList>
            <person name="Roach M.J."/>
            <person name="Johnson D.L."/>
            <person name="Bohlmann J."/>
            <person name="van Vuuren H.J."/>
            <person name="Jones S.J."/>
            <person name="Pretorius I.S."/>
            <person name="Schmidt S.A."/>
            <person name="Borneman A.R."/>
        </authorList>
    </citation>
    <scope>NUCLEOTIDE SEQUENCE [LARGE SCALE GENOMIC DNA]</scope>
    <source>
        <strain evidence="5">cv. Chardonnay</strain>
        <tissue evidence="4">Leaf</tissue>
    </source>
</reference>
<protein>
    <submittedName>
        <fullName evidence="4">Retrovirus-related Pol polyprotein from transposon TNT 1-94</fullName>
    </submittedName>
</protein>
<name>A0A438HUT3_VITVI</name>
<dbReference type="InterPro" id="IPR013103">
    <property type="entry name" value="RVT_2"/>
</dbReference>
<accession>A0A438HUT3</accession>